<keyword evidence="1" id="KW-0677">Repeat</keyword>
<dbReference type="NCBIfam" id="TIGR00756">
    <property type="entry name" value="PPR"/>
    <property type="match status" value="3"/>
</dbReference>
<dbReference type="InterPro" id="IPR002885">
    <property type="entry name" value="PPR_rpt"/>
</dbReference>
<keyword evidence="4" id="KW-1185">Reference proteome</keyword>
<comment type="caution">
    <text evidence="3">The sequence shown here is derived from an EMBL/GenBank/DDBJ whole genome shotgun (WGS) entry which is preliminary data.</text>
</comment>
<dbReference type="Pfam" id="PF13041">
    <property type="entry name" value="PPR_2"/>
    <property type="match status" value="2"/>
</dbReference>
<evidence type="ECO:0000256" key="2">
    <source>
        <dbReference type="PROSITE-ProRule" id="PRU00708"/>
    </source>
</evidence>
<dbReference type="InParanoid" id="A0A1C7NDQ2"/>
<dbReference type="EMBL" id="LUGH01000238">
    <property type="protein sequence ID" value="OBZ87212.1"/>
    <property type="molecule type" value="Genomic_DNA"/>
</dbReference>
<proteinExistence type="predicted"/>
<feature type="repeat" description="PPR" evidence="2">
    <location>
        <begin position="148"/>
        <end position="182"/>
    </location>
</feature>
<dbReference type="Proteomes" id="UP000093000">
    <property type="component" value="Unassembled WGS sequence"/>
</dbReference>
<dbReference type="PROSITE" id="PS51375">
    <property type="entry name" value="PPR"/>
    <property type="match status" value="3"/>
</dbReference>
<sequence length="412" mass="47643">MNRAFQLIKSPLIQQIRQAHGGVKDPLRLRTVQYSPETSAKLLSAIRRSSPPAVWKAYMELNDANQLNKLPAEYHAMTLQSFQIKRLPAYTPEEISFYRSCMLHILETMKSCGHPPDVRDYNILLDFYGRTKDWTSAQALWSEIKTPTIYSYNHYLHAAVQCKKYEEAFRIFRQLKESPIEPNEVTYNTMIDLYGRLGHIHKADELFMTHFSPQSQKPAKSFLSLLNPTQSSDDTHSYAASVAPLARQISTKSDSLIPSVDTFKALIGAHGRKKNTAGLHHIYSKMMPKHNVTPDIRIYNALIEWYCYSDDVESARKVIMDMEKQAIKPNVVTFNHLFRHEALKRNRPKVAEALVDYMKQEYSIRPLLSMYRTLIRIHNKHNREDEAKRLYGDYILLKTNTAPTTQKTPSHA</sequence>
<organism evidence="3 4">
    <name type="scientific">Choanephora cucurbitarum</name>
    <dbReference type="NCBI Taxonomy" id="101091"/>
    <lineage>
        <taxon>Eukaryota</taxon>
        <taxon>Fungi</taxon>
        <taxon>Fungi incertae sedis</taxon>
        <taxon>Mucoromycota</taxon>
        <taxon>Mucoromycotina</taxon>
        <taxon>Mucoromycetes</taxon>
        <taxon>Mucorales</taxon>
        <taxon>Mucorineae</taxon>
        <taxon>Choanephoraceae</taxon>
        <taxon>Choanephoroideae</taxon>
        <taxon>Choanephora</taxon>
    </lineage>
</organism>
<feature type="repeat" description="PPR" evidence="2">
    <location>
        <begin position="183"/>
        <end position="218"/>
    </location>
</feature>
<dbReference type="Pfam" id="PF01535">
    <property type="entry name" value="PPR"/>
    <property type="match status" value="1"/>
</dbReference>
<reference evidence="3 4" key="1">
    <citation type="submission" date="2016-03" db="EMBL/GenBank/DDBJ databases">
        <title>Choanephora cucurbitarum.</title>
        <authorList>
            <person name="Min B."/>
            <person name="Park H."/>
            <person name="Park J.-H."/>
            <person name="Shin H.-D."/>
            <person name="Choi I.-G."/>
        </authorList>
    </citation>
    <scope>NUCLEOTIDE SEQUENCE [LARGE SCALE GENOMIC DNA]</scope>
    <source>
        <strain evidence="3 4">KUS-F28377</strain>
    </source>
</reference>
<protein>
    <recommendedName>
        <fullName evidence="5">Pentacotripeptide-repeat region of PRORP domain-containing protein</fullName>
    </recommendedName>
</protein>
<accession>A0A1C7NDQ2</accession>
<dbReference type="OrthoDB" id="185373at2759"/>
<dbReference type="PANTHER" id="PTHR47936">
    <property type="entry name" value="PPR_LONG DOMAIN-CONTAINING PROTEIN"/>
    <property type="match status" value="1"/>
</dbReference>
<feature type="repeat" description="PPR" evidence="2">
    <location>
        <begin position="295"/>
        <end position="329"/>
    </location>
</feature>
<evidence type="ECO:0000313" key="4">
    <source>
        <dbReference type="Proteomes" id="UP000093000"/>
    </source>
</evidence>
<evidence type="ECO:0008006" key="5">
    <source>
        <dbReference type="Google" id="ProtNLM"/>
    </source>
</evidence>
<dbReference type="AlphaFoldDB" id="A0A1C7NDQ2"/>
<evidence type="ECO:0000313" key="3">
    <source>
        <dbReference type="EMBL" id="OBZ87212.1"/>
    </source>
</evidence>
<name>A0A1C7NDQ2_9FUNG</name>
<evidence type="ECO:0000256" key="1">
    <source>
        <dbReference type="ARBA" id="ARBA00022737"/>
    </source>
</evidence>
<gene>
    <name evidence="3" type="ORF">A0J61_04730</name>
</gene>
<dbReference type="Gene3D" id="1.25.40.10">
    <property type="entry name" value="Tetratricopeptide repeat domain"/>
    <property type="match status" value="2"/>
</dbReference>
<dbReference type="PANTHER" id="PTHR47936:SF1">
    <property type="entry name" value="PENTATRICOPEPTIDE REPEAT-CONTAINING PROTEIN GUN1, CHLOROPLASTIC"/>
    <property type="match status" value="1"/>
</dbReference>
<dbReference type="STRING" id="101091.A0A1C7NDQ2"/>
<dbReference type="InterPro" id="IPR011990">
    <property type="entry name" value="TPR-like_helical_dom_sf"/>
</dbReference>